<reference evidence="3" key="1">
    <citation type="submission" date="2023-07" db="EMBL/GenBank/DDBJ databases">
        <title>30 novel species of actinomycetes from the DSMZ collection.</title>
        <authorList>
            <person name="Nouioui I."/>
        </authorList>
    </citation>
    <scope>NUCLEOTIDE SEQUENCE [LARGE SCALE GENOMIC DNA]</scope>
    <source>
        <strain evidence="3">DSM 42041</strain>
    </source>
</reference>
<evidence type="ECO:0000313" key="2">
    <source>
        <dbReference type="EMBL" id="MDT0379339.1"/>
    </source>
</evidence>
<dbReference type="RefSeq" id="WP_311673132.1">
    <property type="nucleotide sequence ID" value="NZ_JAVREQ010000008.1"/>
</dbReference>
<accession>A0ABU2NRG7</accession>
<evidence type="ECO:0000256" key="1">
    <source>
        <dbReference type="SAM" id="MobiDB-lite"/>
    </source>
</evidence>
<organism evidence="2 3">
    <name type="scientific">Streptomyces hazeniae</name>
    <dbReference type="NCBI Taxonomy" id="3075538"/>
    <lineage>
        <taxon>Bacteria</taxon>
        <taxon>Bacillati</taxon>
        <taxon>Actinomycetota</taxon>
        <taxon>Actinomycetes</taxon>
        <taxon>Kitasatosporales</taxon>
        <taxon>Streptomycetaceae</taxon>
        <taxon>Streptomyces</taxon>
    </lineage>
</organism>
<feature type="compositionally biased region" description="Low complexity" evidence="1">
    <location>
        <begin position="1"/>
        <end position="10"/>
    </location>
</feature>
<proteinExistence type="predicted"/>
<name>A0ABU2NRG7_9ACTN</name>
<dbReference type="EMBL" id="JAVREQ010000008">
    <property type="protein sequence ID" value="MDT0379339.1"/>
    <property type="molecule type" value="Genomic_DNA"/>
</dbReference>
<keyword evidence="3" id="KW-1185">Reference proteome</keyword>
<gene>
    <name evidence="2" type="ORF">RM572_11230</name>
</gene>
<protein>
    <submittedName>
        <fullName evidence="2">Uncharacterized protein</fullName>
    </submittedName>
</protein>
<dbReference type="Proteomes" id="UP001183414">
    <property type="component" value="Unassembled WGS sequence"/>
</dbReference>
<comment type="caution">
    <text evidence="2">The sequence shown here is derived from an EMBL/GenBank/DDBJ whole genome shotgun (WGS) entry which is preliminary data.</text>
</comment>
<sequence>MATNDTATTEPVEETELTTMNRHTPISPVELRPDADAPRTPADPPEQAATSAAKPGKPGTRPQKNRHTPAEPAD</sequence>
<feature type="region of interest" description="Disordered" evidence="1">
    <location>
        <begin position="1"/>
        <end position="74"/>
    </location>
</feature>
<evidence type="ECO:0000313" key="3">
    <source>
        <dbReference type="Proteomes" id="UP001183414"/>
    </source>
</evidence>